<organism evidence="1 2">
    <name type="scientific">Dactylonectria macrodidyma</name>
    <dbReference type="NCBI Taxonomy" id="307937"/>
    <lineage>
        <taxon>Eukaryota</taxon>
        <taxon>Fungi</taxon>
        <taxon>Dikarya</taxon>
        <taxon>Ascomycota</taxon>
        <taxon>Pezizomycotina</taxon>
        <taxon>Sordariomycetes</taxon>
        <taxon>Hypocreomycetidae</taxon>
        <taxon>Hypocreales</taxon>
        <taxon>Nectriaceae</taxon>
        <taxon>Dactylonectria</taxon>
    </lineage>
</organism>
<accession>A0A9P9FS31</accession>
<dbReference type="EMBL" id="JAGMUV010000001">
    <property type="protein sequence ID" value="KAH7175425.1"/>
    <property type="molecule type" value="Genomic_DNA"/>
</dbReference>
<comment type="caution">
    <text evidence="1">The sequence shown here is derived from an EMBL/GenBank/DDBJ whole genome shotgun (WGS) entry which is preliminary data.</text>
</comment>
<evidence type="ECO:0000313" key="1">
    <source>
        <dbReference type="EMBL" id="KAH7175425.1"/>
    </source>
</evidence>
<gene>
    <name evidence="1" type="ORF">EDB81DRAFT_874278</name>
</gene>
<protein>
    <submittedName>
        <fullName evidence="1">Uncharacterized protein</fullName>
    </submittedName>
</protein>
<dbReference type="AlphaFoldDB" id="A0A9P9FS31"/>
<dbReference type="Proteomes" id="UP000738349">
    <property type="component" value="Unassembled WGS sequence"/>
</dbReference>
<proteinExistence type="predicted"/>
<keyword evidence="2" id="KW-1185">Reference proteome</keyword>
<reference evidence="1" key="1">
    <citation type="journal article" date="2021" name="Nat. Commun.">
        <title>Genetic determinants of endophytism in the Arabidopsis root mycobiome.</title>
        <authorList>
            <person name="Mesny F."/>
            <person name="Miyauchi S."/>
            <person name="Thiergart T."/>
            <person name="Pickel B."/>
            <person name="Atanasova L."/>
            <person name="Karlsson M."/>
            <person name="Huettel B."/>
            <person name="Barry K.W."/>
            <person name="Haridas S."/>
            <person name="Chen C."/>
            <person name="Bauer D."/>
            <person name="Andreopoulos W."/>
            <person name="Pangilinan J."/>
            <person name="LaButti K."/>
            <person name="Riley R."/>
            <person name="Lipzen A."/>
            <person name="Clum A."/>
            <person name="Drula E."/>
            <person name="Henrissat B."/>
            <person name="Kohler A."/>
            <person name="Grigoriev I.V."/>
            <person name="Martin F.M."/>
            <person name="Hacquard S."/>
        </authorList>
    </citation>
    <scope>NUCLEOTIDE SEQUENCE</scope>
    <source>
        <strain evidence="1">MPI-CAGE-AT-0147</strain>
    </source>
</reference>
<name>A0A9P9FS31_9HYPO</name>
<evidence type="ECO:0000313" key="2">
    <source>
        <dbReference type="Proteomes" id="UP000738349"/>
    </source>
</evidence>
<sequence length="124" mass="13803">MPAFPHVNSILLLATLIRHQQHHQLRGREGSHGDQSTAHNAAAAWCLPAVAALLDNYKVHCTAVLVYESRDIIALQHRRLHAIVHSSSSPLAWTDNWLILVVHLQIDCDRVLSSSTSCCSDSRR</sequence>